<protein>
    <submittedName>
        <fullName evidence="1">Uncharacterized protein</fullName>
    </submittedName>
</protein>
<evidence type="ECO:0000313" key="1">
    <source>
        <dbReference type="EnsemblMetazoa" id="AFUN014546-PA"/>
    </source>
</evidence>
<proteinExistence type="predicted"/>
<sequence length="15" mass="1758">MGPLVSFHDSDKIRR</sequence>
<organism evidence="1">
    <name type="scientific">Anopheles funestus</name>
    <name type="common">African malaria mosquito</name>
    <dbReference type="NCBI Taxonomy" id="62324"/>
    <lineage>
        <taxon>Eukaryota</taxon>
        <taxon>Metazoa</taxon>
        <taxon>Ecdysozoa</taxon>
        <taxon>Arthropoda</taxon>
        <taxon>Hexapoda</taxon>
        <taxon>Insecta</taxon>
        <taxon>Pterygota</taxon>
        <taxon>Neoptera</taxon>
        <taxon>Endopterygota</taxon>
        <taxon>Diptera</taxon>
        <taxon>Nematocera</taxon>
        <taxon>Culicoidea</taxon>
        <taxon>Culicidae</taxon>
        <taxon>Anophelinae</taxon>
        <taxon>Anopheles</taxon>
    </lineage>
</organism>
<reference evidence="1" key="1">
    <citation type="submission" date="2020-05" db="UniProtKB">
        <authorList>
            <consortium name="EnsemblMetazoa"/>
        </authorList>
    </citation>
    <scope>IDENTIFICATION</scope>
    <source>
        <strain evidence="1">FUMOZ</strain>
    </source>
</reference>
<accession>A0A182S262</accession>
<dbReference type="EnsemblMetazoa" id="AFUN014546-RA">
    <property type="protein sequence ID" value="AFUN014546-PA"/>
    <property type="gene ID" value="AFUN014546"/>
</dbReference>
<dbReference type="VEuPathDB" id="VectorBase:AFUN014546"/>
<name>A0A182S262_ANOFN</name>